<keyword evidence="3" id="KW-1185">Reference proteome</keyword>
<reference evidence="2 3" key="1">
    <citation type="submission" date="2024-06" db="EMBL/GenBank/DDBJ databases">
        <title>Draft genome sequence of Geodermatophilus badlandi, a novel member of the Geodermatophilaceae isolated from badland sedimentary rocks in the Red desert, Wyoming, USA.</title>
        <authorList>
            <person name="Ben Tekaya S."/>
            <person name="Nouioui I."/>
            <person name="Flores G.M."/>
            <person name="Shaal M.N."/>
            <person name="Bredoire F."/>
            <person name="Basile F."/>
            <person name="Van Diepen L."/>
            <person name="Ward N.L."/>
        </authorList>
    </citation>
    <scope>NUCLEOTIDE SEQUENCE [LARGE SCALE GENOMIC DNA]</scope>
    <source>
        <strain evidence="2 3">WL48A</strain>
    </source>
</reference>
<evidence type="ECO:0000256" key="1">
    <source>
        <dbReference type="SAM" id="MobiDB-lite"/>
    </source>
</evidence>
<dbReference type="Proteomes" id="UP001560045">
    <property type="component" value="Unassembled WGS sequence"/>
</dbReference>
<evidence type="ECO:0000313" key="2">
    <source>
        <dbReference type="EMBL" id="MEX5717417.1"/>
    </source>
</evidence>
<feature type="region of interest" description="Disordered" evidence="1">
    <location>
        <begin position="37"/>
        <end position="64"/>
    </location>
</feature>
<dbReference type="EMBL" id="JBFNXQ010000006">
    <property type="protein sequence ID" value="MEX5717417.1"/>
    <property type="molecule type" value="Genomic_DNA"/>
</dbReference>
<comment type="caution">
    <text evidence="2">The sequence shown here is derived from an EMBL/GenBank/DDBJ whole genome shotgun (WGS) entry which is preliminary data.</text>
</comment>
<proteinExistence type="predicted"/>
<accession>A0ABV3XAF5</accession>
<protein>
    <submittedName>
        <fullName evidence="2">Uncharacterized protein</fullName>
    </submittedName>
</protein>
<name>A0ABV3XAF5_9ACTN</name>
<evidence type="ECO:0000313" key="3">
    <source>
        <dbReference type="Proteomes" id="UP001560045"/>
    </source>
</evidence>
<gene>
    <name evidence="2" type="ORF">ABQ292_03420</name>
</gene>
<feature type="compositionally biased region" description="Low complexity" evidence="1">
    <location>
        <begin position="43"/>
        <end position="54"/>
    </location>
</feature>
<sequence length="64" mass="6495">MAVTHGHWTADAERNAIATVLTAGPDEPLTAGVIAGLPDDPHPTTAATSSAAPPVAGPRMRLDR</sequence>
<dbReference type="RefSeq" id="WP_369203232.1">
    <property type="nucleotide sequence ID" value="NZ_JBFNXQ010000006.1"/>
</dbReference>
<organism evidence="2 3">
    <name type="scientific">Geodermatophilus maliterrae</name>
    <dbReference type="NCBI Taxonomy" id="3162531"/>
    <lineage>
        <taxon>Bacteria</taxon>
        <taxon>Bacillati</taxon>
        <taxon>Actinomycetota</taxon>
        <taxon>Actinomycetes</taxon>
        <taxon>Geodermatophilales</taxon>
        <taxon>Geodermatophilaceae</taxon>
        <taxon>Geodermatophilus</taxon>
    </lineage>
</organism>